<keyword evidence="8" id="KW-1185">Reference proteome</keyword>
<evidence type="ECO:0000256" key="1">
    <source>
        <dbReference type="ARBA" id="ARBA00009884"/>
    </source>
</evidence>
<reference evidence="7 8" key="1">
    <citation type="journal article" date="2020" name="Nature">
        <title>Six reference-quality genomes reveal evolution of bat adaptations.</title>
        <authorList>
            <person name="Jebb D."/>
            <person name="Huang Z."/>
            <person name="Pippel M."/>
            <person name="Hughes G.M."/>
            <person name="Lavrichenko K."/>
            <person name="Devanna P."/>
            <person name="Winkler S."/>
            <person name="Jermiin L.S."/>
            <person name="Skirmuntt E.C."/>
            <person name="Katzourakis A."/>
            <person name="Burkitt-Gray L."/>
            <person name="Ray D.A."/>
            <person name="Sullivan K.A.M."/>
            <person name="Roscito J.G."/>
            <person name="Kirilenko B.M."/>
            <person name="Davalos L.M."/>
            <person name="Corthals A.P."/>
            <person name="Power M.L."/>
            <person name="Jones G."/>
            <person name="Ransome R.D."/>
            <person name="Dechmann D.K.N."/>
            <person name="Locatelli A.G."/>
            <person name="Puechmaille S.J."/>
            <person name="Fedrigo O."/>
            <person name="Jarvis E.D."/>
            <person name="Hiller M."/>
            <person name="Vernes S.C."/>
            <person name="Myers E.W."/>
            <person name="Teeling E.C."/>
        </authorList>
    </citation>
    <scope>NUCLEOTIDE SEQUENCE [LARGE SCALE GENOMIC DNA]</scope>
    <source>
        <strain evidence="7">MMyoMyo1</strain>
        <tissue evidence="7">Flight muscle</tissue>
    </source>
</reference>
<organism evidence="7 8">
    <name type="scientific">Myotis myotis</name>
    <name type="common">Greater mouse-eared bat</name>
    <name type="synonym">Vespertilio myotis</name>
    <dbReference type="NCBI Taxonomy" id="51298"/>
    <lineage>
        <taxon>Eukaryota</taxon>
        <taxon>Metazoa</taxon>
        <taxon>Chordata</taxon>
        <taxon>Craniata</taxon>
        <taxon>Vertebrata</taxon>
        <taxon>Euteleostomi</taxon>
        <taxon>Mammalia</taxon>
        <taxon>Eutheria</taxon>
        <taxon>Laurasiatheria</taxon>
        <taxon>Chiroptera</taxon>
        <taxon>Yangochiroptera</taxon>
        <taxon>Vespertilionidae</taxon>
        <taxon>Myotis</taxon>
    </lineage>
</organism>
<sequence length="558" mass="63453">MAPIGLKAVVGEKIMHDVIKKVKKKGEWKVLVVDQLSMRMLSSCCKMTDIMTEGITIVEDINKCREPLPSLEAVYLITPSEKSIRSLMNDFKDPPTAKYRAAHVFFTDSCPDALFNELVKSRAAKVIKTLTEINIAFLPYESQVYSLDSADSFQSFYSPHKAQMKNPILERLAEQIATLCATLKEYPAVRYRGEYKDNALLAQLIQDKLDAYKADDPTMGEGPDKARSQLLILDRGFDPSSPVLHELTFQAMSYDLLPIENDVYKEVTRSLKDFSSSKRMNTGEKTTMRDLSQMLKKMPQYQKELSKYSTHLHLAEDCMKHYQGTVDKLCRVEQDLAMGTDAEGEKIKDPMRAIVPILLDANVSTYDKIRIILLYIFLKNGITEENLNKLIQHAQIPPEDSEIITNMAHLGVPIVTDSTLRRRSKPERKERISEQTYQLSRWTPIIKDIMEDTIEDKLDTKHYPYISTRSSASFSTTAVSARYGHWHKNKAPGEYRSGPRLIIFILGGVSLSEMRCAYEVTQANGKWEVLIGSTQILTPQKLLDTLKKLNKTDEEIST</sequence>
<proteinExistence type="inferred from homology"/>
<keyword evidence="3" id="KW-0653">Protein transport</keyword>
<dbReference type="Pfam" id="PF00995">
    <property type="entry name" value="Sec1"/>
    <property type="match status" value="1"/>
</dbReference>
<name>A0A7J7URD7_MYOMY</name>
<dbReference type="EMBL" id="JABWUV010000012">
    <property type="protein sequence ID" value="KAF6315477.1"/>
    <property type="molecule type" value="Genomic_DNA"/>
</dbReference>
<dbReference type="SUPFAM" id="SSF56815">
    <property type="entry name" value="Sec1/munc18-like (SM) proteins"/>
    <property type="match status" value="1"/>
</dbReference>
<protein>
    <recommendedName>
        <fullName evidence="4">Syntaxin-binding protein 1</fullName>
    </recommendedName>
    <alternativeName>
        <fullName evidence="6">Protein unc-18 homolog 1</fullName>
    </alternativeName>
    <alternativeName>
        <fullName evidence="5">Protein unc-18 homolog A</fullName>
    </alternativeName>
</protein>
<gene>
    <name evidence="7" type="ORF">mMyoMyo1_018552</name>
</gene>
<evidence type="ECO:0000256" key="5">
    <source>
        <dbReference type="ARBA" id="ARBA00042593"/>
    </source>
</evidence>
<dbReference type="GO" id="GO:0016192">
    <property type="term" value="P:vesicle-mediated transport"/>
    <property type="evidence" value="ECO:0007669"/>
    <property type="project" value="InterPro"/>
</dbReference>
<comment type="caution">
    <text evidence="7">The sequence shown here is derived from an EMBL/GenBank/DDBJ whole genome shotgun (WGS) entry which is preliminary data.</text>
</comment>
<evidence type="ECO:0000256" key="4">
    <source>
        <dbReference type="ARBA" id="ARBA00040519"/>
    </source>
</evidence>
<evidence type="ECO:0000313" key="7">
    <source>
        <dbReference type="EMBL" id="KAF6315477.1"/>
    </source>
</evidence>
<accession>A0A7J7URD7</accession>
<dbReference type="AlphaFoldDB" id="A0A7J7URD7"/>
<comment type="similarity">
    <text evidence="1">Belongs to the STXBP/unc-18/SEC1 family.</text>
</comment>
<dbReference type="Gene3D" id="3.40.50.2060">
    <property type="match status" value="1"/>
</dbReference>
<keyword evidence="2" id="KW-0813">Transport</keyword>
<dbReference type="GO" id="GO:0017075">
    <property type="term" value="F:syntaxin-1 binding"/>
    <property type="evidence" value="ECO:0007669"/>
    <property type="project" value="UniProtKB-ARBA"/>
</dbReference>
<dbReference type="FunFam" id="3.40.50.2060:FF:000001">
    <property type="entry name" value="syntaxin-binding protein 1 isoform X2"/>
    <property type="match status" value="1"/>
</dbReference>
<dbReference type="GO" id="GO:0015031">
    <property type="term" value="P:protein transport"/>
    <property type="evidence" value="ECO:0007669"/>
    <property type="project" value="UniProtKB-KW"/>
</dbReference>
<dbReference type="PIRSF" id="PIRSF005715">
    <property type="entry name" value="VPS45_Sec1"/>
    <property type="match status" value="1"/>
</dbReference>
<dbReference type="InterPro" id="IPR036045">
    <property type="entry name" value="Sec1-like_sf"/>
</dbReference>
<evidence type="ECO:0000313" key="8">
    <source>
        <dbReference type="Proteomes" id="UP000527355"/>
    </source>
</evidence>
<dbReference type="Gene3D" id="3.40.50.1910">
    <property type="match status" value="2"/>
</dbReference>
<dbReference type="InterPro" id="IPR027482">
    <property type="entry name" value="Sec1-like_dom2"/>
</dbReference>
<evidence type="ECO:0000256" key="2">
    <source>
        <dbReference type="ARBA" id="ARBA00022448"/>
    </source>
</evidence>
<dbReference type="PANTHER" id="PTHR11679">
    <property type="entry name" value="VESICLE PROTEIN SORTING-ASSOCIATED"/>
    <property type="match status" value="1"/>
</dbReference>
<dbReference type="Gene3D" id="1.25.40.60">
    <property type="match status" value="1"/>
</dbReference>
<dbReference type="InterPro" id="IPR043154">
    <property type="entry name" value="Sec-1-like_dom1"/>
</dbReference>
<evidence type="ECO:0000256" key="3">
    <source>
        <dbReference type="ARBA" id="ARBA00022927"/>
    </source>
</evidence>
<evidence type="ECO:0000256" key="6">
    <source>
        <dbReference type="ARBA" id="ARBA00042596"/>
    </source>
</evidence>
<dbReference type="Proteomes" id="UP000527355">
    <property type="component" value="Unassembled WGS sequence"/>
</dbReference>
<dbReference type="FunFam" id="1.25.40.60:FF:000001">
    <property type="entry name" value="syntaxin-binding protein 1 isoform X2"/>
    <property type="match status" value="1"/>
</dbReference>
<dbReference type="GO" id="GO:1903305">
    <property type="term" value="P:regulation of regulated secretory pathway"/>
    <property type="evidence" value="ECO:0007669"/>
    <property type="project" value="UniProtKB-ARBA"/>
</dbReference>
<dbReference type="VEuPathDB" id="HostDB:GeneID_118667037"/>
<dbReference type="InterPro" id="IPR001619">
    <property type="entry name" value="Sec1-like"/>
</dbReference>